<evidence type="ECO:0000256" key="7">
    <source>
        <dbReference type="ARBA" id="ARBA00023136"/>
    </source>
</evidence>
<dbReference type="InterPro" id="IPR050297">
    <property type="entry name" value="LipidA_mod_glycosyltrf_83"/>
</dbReference>
<evidence type="ECO:0000313" key="10">
    <source>
        <dbReference type="EMBL" id="PJE67808.1"/>
    </source>
</evidence>
<evidence type="ECO:0000259" key="9">
    <source>
        <dbReference type="Pfam" id="PF13231"/>
    </source>
</evidence>
<evidence type="ECO:0000256" key="8">
    <source>
        <dbReference type="SAM" id="Phobius"/>
    </source>
</evidence>
<organism evidence="10 11">
    <name type="scientific">Candidatus Shapirobacteria bacterium CG10_big_fil_rev_8_21_14_0_10_40_9</name>
    <dbReference type="NCBI Taxonomy" id="1974888"/>
    <lineage>
        <taxon>Bacteria</taxon>
        <taxon>Candidatus Shapironibacteriota</taxon>
    </lineage>
</organism>
<evidence type="ECO:0000256" key="6">
    <source>
        <dbReference type="ARBA" id="ARBA00022989"/>
    </source>
</evidence>
<dbReference type="Proteomes" id="UP000231474">
    <property type="component" value="Unassembled WGS sequence"/>
</dbReference>
<dbReference type="GO" id="GO:0005886">
    <property type="term" value="C:plasma membrane"/>
    <property type="evidence" value="ECO:0007669"/>
    <property type="project" value="UniProtKB-SubCell"/>
</dbReference>
<dbReference type="AlphaFoldDB" id="A0A2M8L4M3"/>
<dbReference type="GO" id="GO:0009103">
    <property type="term" value="P:lipopolysaccharide biosynthetic process"/>
    <property type="evidence" value="ECO:0007669"/>
    <property type="project" value="UniProtKB-ARBA"/>
</dbReference>
<keyword evidence="5 8" id="KW-0812">Transmembrane</keyword>
<keyword evidence="4" id="KW-0808">Transferase</keyword>
<dbReference type="Pfam" id="PF13231">
    <property type="entry name" value="PMT_2"/>
    <property type="match status" value="1"/>
</dbReference>
<comment type="caution">
    <text evidence="10">The sequence shown here is derived from an EMBL/GenBank/DDBJ whole genome shotgun (WGS) entry which is preliminary data.</text>
</comment>
<feature type="transmembrane region" description="Helical" evidence="8">
    <location>
        <begin position="81"/>
        <end position="98"/>
    </location>
</feature>
<reference evidence="11" key="1">
    <citation type="submission" date="2017-09" db="EMBL/GenBank/DDBJ databases">
        <title>Depth-based differentiation of microbial function through sediment-hosted aquifers and enrichment of novel symbionts in the deep terrestrial subsurface.</title>
        <authorList>
            <person name="Probst A.J."/>
            <person name="Ladd B."/>
            <person name="Jarett J.K."/>
            <person name="Geller-Mcgrath D.E."/>
            <person name="Sieber C.M.K."/>
            <person name="Emerson J.B."/>
            <person name="Anantharaman K."/>
            <person name="Thomas B.C."/>
            <person name="Malmstrom R."/>
            <person name="Stieglmeier M."/>
            <person name="Klingl A."/>
            <person name="Woyke T."/>
            <person name="Ryan C.M."/>
            <person name="Banfield J.F."/>
        </authorList>
    </citation>
    <scope>NUCLEOTIDE SEQUENCE [LARGE SCALE GENOMIC DNA]</scope>
</reference>
<dbReference type="PANTHER" id="PTHR33908:SF11">
    <property type="entry name" value="MEMBRANE PROTEIN"/>
    <property type="match status" value="1"/>
</dbReference>
<feature type="transmembrane region" description="Helical" evidence="8">
    <location>
        <begin position="301"/>
        <end position="320"/>
    </location>
</feature>
<feature type="transmembrane region" description="Helical" evidence="8">
    <location>
        <begin position="128"/>
        <end position="145"/>
    </location>
</feature>
<evidence type="ECO:0000256" key="4">
    <source>
        <dbReference type="ARBA" id="ARBA00022679"/>
    </source>
</evidence>
<keyword evidence="3" id="KW-0328">Glycosyltransferase</keyword>
<protein>
    <recommendedName>
        <fullName evidence="9">Glycosyltransferase RgtA/B/C/D-like domain-containing protein</fullName>
    </recommendedName>
</protein>
<feature type="transmembrane region" description="Helical" evidence="8">
    <location>
        <begin position="104"/>
        <end position="121"/>
    </location>
</feature>
<comment type="subcellular location">
    <subcellularLocation>
        <location evidence="1">Cell membrane</location>
        <topology evidence="1">Multi-pass membrane protein</topology>
    </subcellularLocation>
</comment>
<feature type="transmembrane region" description="Helical" evidence="8">
    <location>
        <begin position="332"/>
        <end position="350"/>
    </location>
</feature>
<accession>A0A2M8L4M3</accession>
<dbReference type="GO" id="GO:0016763">
    <property type="term" value="F:pentosyltransferase activity"/>
    <property type="evidence" value="ECO:0007669"/>
    <property type="project" value="TreeGrafter"/>
</dbReference>
<feature type="transmembrane region" description="Helical" evidence="8">
    <location>
        <begin position="195"/>
        <end position="213"/>
    </location>
</feature>
<evidence type="ECO:0000256" key="2">
    <source>
        <dbReference type="ARBA" id="ARBA00022475"/>
    </source>
</evidence>
<evidence type="ECO:0000313" key="11">
    <source>
        <dbReference type="Proteomes" id="UP000231474"/>
    </source>
</evidence>
<proteinExistence type="predicted"/>
<feature type="transmembrane region" description="Helical" evidence="8">
    <location>
        <begin position="279"/>
        <end position="295"/>
    </location>
</feature>
<keyword evidence="7 8" id="KW-0472">Membrane</keyword>
<keyword evidence="6 8" id="KW-1133">Transmembrane helix</keyword>
<evidence type="ECO:0000256" key="3">
    <source>
        <dbReference type="ARBA" id="ARBA00022676"/>
    </source>
</evidence>
<keyword evidence="2" id="KW-1003">Cell membrane</keyword>
<gene>
    <name evidence="10" type="ORF">COU95_00360</name>
</gene>
<dbReference type="PANTHER" id="PTHR33908">
    <property type="entry name" value="MANNOSYLTRANSFERASE YKCB-RELATED"/>
    <property type="match status" value="1"/>
</dbReference>
<evidence type="ECO:0000256" key="5">
    <source>
        <dbReference type="ARBA" id="ARBA00022692"/>
    </source>
</evidence>
<name>A0A2M8L4M3_9BACT</name>
<dbReference type="InterPro" id="IPR038731">
    <property type="entry name" value="RgtA/B/C-like"/>
</dbReference>
<evidence type="ECO:0000256" key="1">
    <source>
        <dbReference type="ARBA" id="ARBA00004651"/>
    </source>
</evidence>
<feature type="domain" description="Glycosyltransferase RgtA/B/C/D-like" evidence="9">
    <location>
        <begin position="56"/>
        <end position="210"/>
    </location>
</feature>
<feature type="transmembrane region" description="Helical" evidence="8">
    <location>
        <begin position="157"/>
        <end position="183"/>
    </location>
</feature>
<feature type="transmembrane region" description="Helical" evidence="8">
    <location>
        <begin position="259"/>
        <end position="274"/>
    </location>
</feature>
<sequence length="442" mass="51107">MKAIILFFSSFFILLYNLGNQSLYPWDEAWYASIARNIVRGGSLLDLNYNSFPYWDHPPLGFWSIALSFKLLGIGEFSARLPMVLFASLSVVVIFLIGQKLKDLWVGLSAAVILFSSRWFLLRARSANLDILLLLCQLLVFYFSYNPKRLRDLYLLWFFFGLGLLSKSVIMVTLLPLVFLSTYQFVKNNKLKKGEWFGVAAIFVFPILSWYGFNTIRYGLPFLNRNILMVGLRRAETTGLSWSAFSQTMLYFRSAVHKWYLPFLSSLFLSIFLLERRQIRQVLFYLFLVSFPYLLSAETQIWHLIPVMAPMALLVSLVAFEIIDTILPVFKGTLLAIFILIAIFSFNSYWPSIFALPKAVSNEARLALIAKKSDLPLLVEDRTYLPAVIFYADKKIKPVYDRKVIENEPRPFQLLTRDFLLSNLKNYEVVSQTGDYVLILVK</sequence>
<dbReference type="EMBL" id="PFEK01000006">
    <property type="protein sequence ID" value="PJE67808.1"/>
    <property type="molecule type" value="Genomic_DNA"/>
</dbReference>